<comment type="caution">
    <text evidence="2">The sequence shown here is derived from an EMBL/GenBank/DDBJ whole genome shotgun (WGS) entry which is preliminary data.</text>
</comment>
<evidence type="ECO:0000313" key="3">
    <source>
        <dbReference type="Proteomes" id="UP000483820"/>
    </source>
</evidence>
<organism evidence="2 3">
    <name type="scientific">Caenorhabditis remanei</name>
    <name type="common">Caenorhabditis vulgaris</name>
    <dbReference type="NCBI Taxonomy" id="31234"/>
    <lineage>
        <taxon>Eukaryota</taxon>
        <taxon>Metazoa</taxon>
        <taxon>Ecdysozoa</taxon>
        <taxon>Nematoda</taxon>
        <taxon>Chromadorea</taxon>
        <taxon>Rhabditida</taxon>
        <taxon>Rhabditina</taxon>
        <taxon>Rhabditomorpha</taxon>
        <taxon>Rhabditoidea</taxon>
        <taxon>Rhabditidae</taxon>
        <taxon>Peloderinae</taxon>
        <taxon>Caenorhabditis</taxon>
    </lineage>
</organism>
<dbReference type="GeneID" id="78776005"/>
<dbReference type="EMBL" id="WUAV01000004">
    <property type="protein sequence ID" value="KAF1758837.1"/>
    <property type="molecule type" value="Genomic_DNA"/>
</dbReference>
<protein>
    <submittedName>
        <fullName evidence="2">Uncharacterized protein</fullName>
    </submittedName>
</protein>
<feature type="compositionally biased region" description="Polar residues" evidence="1">
    <location>
        <begin position="108"/>
        <end position="117"/>
    </location>
</feature>
<dbReference type="Proteomes" id="UP000483820">
    <property type="component" value="Chromosome IV"/>
</dbReference>
<dbReference type="KEGG" id="crq:GCK72_015297"/>
<name>A0A6A5GUH6_CAERE</name>
<accession>A0A6A5GUH6</accession>
<dbReference type="RefSeq" id="XP_053585531.1">
    <property type="nucleotide sequence ID" value="XM_053730759.1"/>
</dbReference>
<evidence type="ECO:0000256" key="1">
    <source>
        <dbReference type="SAM" id="MobiDB-lite"/>
    </source>
</evidence>
<feature type="region of interest" description="Disordered" evidence="1">
    <location>
        <begin position="86"/>
        <end position="167"/>
    </location>
</feature>
<dbReference type="CTD" id="78776005"/>
<proteinExistence type="predicted"/>
<reference evidence="2 3" key="1">
    <citation type="submission" date="2019-12" db="EMBL/GenBank/DDBJ databases">
        <title>Chromosome-level assembly of the Caenorhabditis remanei genome.</title>
        <authorList>
            <person name="Teterina A.A."/>
            <person name="Willis J.H."/>
            <person name="Phillips P.C."/>
        </authorList>
    </citation>
    <scope>NUCLEOTIDE SEQUENCE [LARGE SCALE GENOMIC DNA]</scope>
    <source>
        <strain evidence="2 3">PX506</strain>
        <tissue evidence="2">Whole organism</tissue>
    </source>
</reference>
<gene>
    <name evidence="2" type="ORF">GCK72_015297</name>
</gene>
<sequence length="167" mass="17944">MSGLLSYNLLLMCLNDKHQKPVLEILSFFWMCHNDQHLHDFSPILFLGAPERLASKSVADSTGWALPDRGVPSKAKELAFRGIPLSGKYSEPDDFSPIFPLDAPDRPVSNSGDSRASPSPDVSERQTSEDGTAAELPILEVPERLTSKSGPLTDGGTAPGPMLSPSG</sequence>
<evidence type="ECO:0000313" key="2">
    <source>
        <dbReference type="EMBL" id="KAF1758837.1"/>
    </source>
</evidence>
<dbReference type="AlphaFoldDB" id="A0A6A5GUH6"/>